<reference evidence="3 4" key="1">
    <citation type="submission" date="2019-07" db="EMBL/GenBank/DDBJ databases">
        <title>Whole genome shotgun sequence of Deinococcus cellulosilyticus NBRC 106333.</title>
        <authorList>
            <person name="Hosoyama A."/>
            <person name="Uohara A."/>
            <person name="Ohji S."/>
            <person name="Ichikawa N."/>
        </authorList>
    </citation>
    <scope>NUCLEOTIDE SEQUENCE [LARGE SCALE GENOMIC DNA]</scope>
    <source>
        <strain evidence="3 4">NBRC 106333</strain>
    </source>
</reference>
<dbReference type="RefSeq" id="WP_146890911.1">
    <property type="nucleotide sequence ID" value="NZ_BJXB01000042.1"/>
</dbReference>
<protein>
    <submittedName>
        <fullName evidence="3">Deoxyguanosinetriphosphate triphosphohydrolase-like protein</fullName>
    </submittedName>
</protein>
<dbReference type="InterPro" id="IPR003607">
    <property type="entry name" value="HD/PDEase_dom"/>
</dbReference>
<accession>A0A511NA95</accession>
<dbReference type="GO" id="GO:0006203">
    <property type="term" value="P:dGTP catabolic process"/>
    <property type="evidence" value="ECO:0007669"/>
    <property type="project" value="TreeGrafter"/>
</dbReference>
<dbReference type="Pfam" id="PF13286">
    <property type="entry name" value="HD_assoc"/>
    <property type="match status" value="1"/>
</dbReference>
<dbReference type="GO" id="GO:0008832">
    <property type="term" value="F:dGTPase activity"/>
    <property type="evidence" value="ECO:0007669"/>
    <property type="project" value="TreeGrafter"/>
</dbReference>
<proteinExistence type="predicted"/>
<dbReference type="Proteomes" id="UP000321306">
    <property type="component" value="Unassembled WGS sequence"/>
</dbReference>
<name>A0A511NA95_DEIC1</name>
<dbReference type="CDD" id="cd00077">
    <property type="entry name" value="HDc"/>
    <property type="match status" value="1"/>
</dbReference>
<dbReference type="InterPro" id="IPR006674">
    <property type="entry name" value="HD_domain"/>
</dbReference>
<evidence type="ECO:0000256" key="1">
    <source>
        <dbReference type="ARBA" id="ARBA00022801"/>
    </source>
</evidence>
<dbReference type="InterPro" id="IPR006261">
    <property type="entry name" value="dGTPase"/>
</dbReference>
<dbReference type="InterPro" id="IPR026875">
    <property type="entry name" value="PHydrolase_assoc_dom"/>
</dbReference>
<dbReference type="AlphaFoldDB" id="A0A511NA95"/>
<evidence type="ECO:0000313" key="3">
    <source>
        <dbReference type="EMBL" id="GEM49754.1"/>
    </source>
</evidence>
<comment type="caution">
    <text evidence="3">The sequence shown here is derived from an EMBL/GenBank/DDBJ whole genome shotgun (WGS) entry which is preliminary data.</text>
</comment>
<dbReference type="InterPro" id="IPR050135">
    <property type="entry name" value="dGTPase-like"/>
</dbReference>
<dbReference type="PANTHER" id="PTHR11373:SF32">
    <property type="entry name" value="DEOXYGUANOSINETRIPHOSPHATE TRIPHOSPHOHYDROLASE"/>
    <property type="match status" value="1"/>
</dbReference>
<keyword evidence="1 3" id="KW-0378">Hydrolase</keyword>
<sequence length="442" mass="51383">MLVTLEVMQEARRQERKHLDTPDQRNAYARDRDRVFYTDEFRRLAEITQVITPTGYAFHNRLTHTLEVSQISRRIAEKLIRDCKQRRQKPLPDIDPDVVETAALIHDLGHPPFGHIGEAVLDELVSAHDPDGFEGNAQSFRIVTRLAVQSQSYVGLNLTRASLLAAMKYPYLRGEKPSDPTDEVQLKRHRKYGAYRDDVEYFEFVRSGRQTEEPTLEAQIMDYADDIAYSIHDLVDFYRAGILPAENMKQDGFFQRFFEREKHLVLKDIDMDEKEARECIRNAIDLMVGDFYSGRRIEHASLKSAASNFIANYVSNIRLNATGTGLVIDPTYKVELAFFRRMIWAYVIHRPQLGTQQRGYRNIIENLFRIYWSSIEDDYQRNIVPPRFLEDIELLMEADPAVYVAKKARLVADIISSFSDRQAIMMYRRLNGIDPGQVTDYI</sequence>
<dbReference type="PROSITE" id="PS51831">
    <property type="entry name" value="HD"/>
    <property type="match status" value="1"/>
</dbReference>
<keyword evidence="4" id="KW-1185">Reference proteome</keyword>
<dbReference type="PANTHER" id="PTHR11373">
    <property type="entry name" value="DEOXYNUCLEOSIDE TRIPHOSPHATE TRIPHOSPHOHYDROLASE"/>
    <property type="match status" value="1"/>
</dbReference>
<evidence type="ECO:0000259" key="2">
    <source>
        <dbReference type="PROSITE" id="PS51831"/>
    </source>
</evidence>
<organism evidence="3 4">
    <name type="scientific">Deinococcus cellulosilyticus (strain DSM 18568 / NBRC 106333 / KACC 11606 / 5516J-15)</name>
    <dbReference type="NCBI Taxonomy" id="1223518"/>
    <lineage>
        <taxon>Bacteria</taxon>
        <taxon>Thermotogati</taxon>
        <taxon>Deinococcota</taxon>
        <taxon>Deinococci</taxon>
        <taxon>Deinococcales</taxon>
        <taxon>Deinococcaceae</taxon>
        <taxon>Deinococcus</taxon>
    </lineage>
</organism>
<dbReference type="Gene3D" id="1.10.3210.10">
    <property type="entry name" value="Hypothetical protein af1432"/>
    <property type="match status" value="1"/>
</dbReference>
<dbReference type="EMBL" id="BJXB01000042">
    <property type="protein sequence ID" value="GEM49754.1"/>
    <property type="molecule type" value="Genomic_DNA"/>
</dbReference>
<dbReference type="SUPFAM" id="SSF109604">
    <property type="entry name" value="HD-domain/PDEase-like"/>
    <property type="match status" value="1"/>
</dbReference>
<evidence type="ECO:0000313" key="4">
    <source>
        <dbReference type="Proteomes" id="UP000321306"/>
    </source>
</evidence>
<feature type="domain" description="HD" evidence="2">
    <location>
        <begin position="61"/>
        <end position="230"/>
    </location>
</feature>
<dbReference type="Pfam" id="PF01966">
    <property type="entry name" value="HD"/>
    <property type="match status" value="1"/>
</dbReference>
<dbReference type="OrthoDB" id="9803619at2"/>
<gene>
    <name evidence="3" type="primary">dgt</name>
    <name evidence="3" type="ORF">DC3_53890</name>
</gene>
<dbReference type="SMART" id="SM00471">
    <property type="entry name" value="HDc"/>
    <property type="match status" value="1"/>
</dbReference>
<dbReference type="NCBIfam" id="TIGR01353">
    <property type="entry name" value="dGTP_triPase"/>
    <property type="match status" value="1"/>
</dbReference>